<accession>A0A2I6S359</accession>
<protein>
    <submittedName>
        <fullName evidence="5">GntR family transcriptional regulator</fullName>
    </submittedName>
</protein>
<name>A0A2I6S359_9RHOO</name>
<dbReference type="GO" id="GO:0045892">
    <property type="term" value="P:negative regulation of DNA-templated transcription"/>
    <property type="evidence" value="ECO:0007669"/>
    <property type="project" value="TreeGrafter"/>
</dbReference>
<dbReference type="Gene3D" id="1.10.10.10">
    <property type="entry name" value="Winged helix-like DNA-binding domain superfamily/Winged helix DNA-binding domain"/>
    <property type="match status" value="1"/>
</dbReference>
<evidence type="ECO:0000313" key="5">
    <source>
        <dbReference type="EMBL" id="AUN93701.1"/>
    </source>
</evidence>
<dbReference type="KEGG" id="atw:C0099_01375"/>
<dbReference type="AlphaFoldDB" id="A0A2I6S359"/>
<dbReference type="Proteomes" id="UP000242205">
    <property type="component" value="Chromosome"/>
</dbReference>
<keyword evidence="2" id="KW-0238">DNA-binding</keyword>
<keyword evidence="6" id="KW-1185">Reference proteome</keyword>
<dbReference type="PANTHER" id="PTHR44846">
    <property type="entry name" value="MANNOSYL-D-GLYCERATE TRANSPORT/METABOLISM SYSTEM REPRESSOR MNGR-RELATED"/>
    <property type="match status" value="1"/>
</dbReference>
<dbReference type="InterPro" id="IPR000524">
    <property type="entry name" value="Tscrpt_reg_HTH_GntR"/>
</dbReference>
<dbReference type="InterPro" id="IPR050679">
    <property type="entry name" value="Bact_HTH_transcr_reg"/>
</dbReference>
<dbReference type="InterPro" id="IPR036388">
    <property type="entry name" value="WH-like_DNA-bd_sf"/>
</dbReference>
<dbReference type="InterPro" id="IPR036390">
    <property type="entry name" value="WH_DNA-bd_sf"/>
</dbReference>
<reference evidence="5 6" key="1">
    <citation type="submission" date="2018-01" db="EMBL/GenBank/DDBJ databases">
        <authorList>
            <person name="Fu G.-Y."/>
        </authorList>
    </citation>
    <scope>NUCLEOTIDE SEQUENCE [LARGE SCALE GENOMIC DNA]</scope>
    <source>
        <strain evidence="5 6">SY39</strain>
    </source>
</reference>
<dbReference type="SUPFAM" id="SSF64288">
    <property type="entry name" value="Chorismate lyase-like"/>
    <property type="match status" value="1"/>
</dbReference>
<evidence type="ECO:0000256" key="2">
    <source>
        <dbReference type="ARBA" id="ARBA00023125"/>
    </source>
</evidence>
<dbReference type="PANTHER" id="PTHR44846:SF1">
    <property type="entry name" value="MANNOSYL-D-GLYCERATE TRANSPORT_METABOLISM SYSTEM REPRESSOR MNGR-RELATED"/>
    <property type="match status" value="1"/>
</dbReference>
<evidence type="ECO:0000256" key="1">
    <source>
        <dbReference type="ARBA" id="ARBA00023015"/>
    </source>
</evidence>
<dbReference type="Pfam" id="PF00392">
    <property type="entry name" value="GntR"/>
    <property type="match status" value="1"/>
</dbReference>
<keyword evidence="3" id="KW-0804">Transcription</keyword>
<dbReference type="CDD" id="cd07377">
    <property type="entry name" value="WHTH_GntR"/>
    <property type="match status" value="1"/>
</dbReference>
<evidence type="ECO:0000259" key="4">
    <source>
        <dbReference type="PROSITE" id="PS50949"/>
    </source>
</evidence>
<evidence type="ECO:0000313" key="6">
    <source>
        <dbReference type="Proteomes" id="UP000242205"/>
    </source>
</evidence>
<dbReference type="InterPro" id="IPR011663">
    <property type="entry name" value="UTRA"/>
</dbReference>
<feature type="domain" description="HTH gntR-type" evidence="4">
    <location>
        <begin position="23"/>
        <end position="91"/>
    </location>
</feature>
<organism evidence="5 6">
    <name type="scientific">Pseudazoarcus pumilus</name>
    <dbReference type="NCBI Taxonomy" id="2067960"/>
    <lineage>
        <taxon>Bacteria</taxon>
        <taxon>Pseudomonadati</taxon>
        <taxon>Pseudomonadota</taxon>
        <taxon>Betaproteobacteria</taxon>
        <taxon>Rhodocyclales</taxon>
        <taxon>Zoogloeaceae</taxon>
        <taxon>Pseudazoarcus</taxon>
    </lineage>
</organism>
<dbReference type="Gene3D" id="3.40.1410.10">
    <property type="entry name" value="Chorismate lyase-like"/>
    <property type="match status" value="1"/>
</dbReference>
<sequence>MKMSDPELSEVLRRYAPGDLAGLPKYARLRETLLRAIDDGYWKPLDRLPKEMALAENSPYSLGTVQKALRDLVQSGVVVRRQGHGTFVAQREGVMAGPRHLLFEDDAGEPLALFPRLVAQERDDGATVDWRRHLGESVREVVRLDRIFSVAHQFECCSRFYIDAMRYPVFASAQMQGFQTMNFKDILRREYNVVIERSSRTVRVTTLPQDVGAMLSAEPGITGAIIDFVTFAGDGQAVYYQQAFVPPNPYALRVESR</sequence>
<dbReference type="GO" id="GO:0003677">
    <property type="term" value="F:DNA binding"/>
    <property type="evidence" value="ECO:0007669"/>
    <property type="project" value="UniProtKB-KW"/>
</dbReference>
<gene>
    <name evidence="5" type="ORF">C0099_01375</name>
</gene>
<dbReference type="SMART" id="SM00345">
    <property type="entry name" value="HTH_GNTR"/>
    <property type="match status" value="1"/>
</dbReference>
<evidence type="ECO:0000256" key="3">
    <source>
        <dbReference type="ARBA" id="ARBA00023163"/>
    </source>
</evidence>
<dbReference type="Pfam" id="PF07702">
    <property type="entry name" value="UTRA"/>
    <property type="match status" value="1"/>
</dbReference>
<dbReference type="EMBL" id="CP025682">
    <property type="protein sequence ID" value="AUN93701.1"/>
    <property type="molecule type" value="Genomic_DNA"/>
</dbReference>
<dbReference type="PROSITE" id="PS50949">
    <property type="entry name" value="HTH_GNTR"/>
    <property type="match status" value="1"/>
</dbReference>
<dbReference type="OrthoDB" id="7173258at2"/>
<dbReference type="SUPFAM" id="SSF46785">
    <property type="entry name" value="Winged helix' DNA-binding domain"/>
    <property type="match status" value="1"/>
</dbReference>
<proteinExistence type="predicted"/>
<keyword evidence="1" id="KW-0805">Transcription regulation</keyword>
<dbReference type="GO" id="GO:0003700">
    <property type="term" value="F:DNA-binding transcription factor activity"/>
    <property type="evidence" value="ECO:0007669"/>
    <property type="project" value="InterPro"/>
</dbReference>
<dbReference type="InterPro" id="IPR028978">
    <property type="entry name" value="Chorismate_lyase_/UTRA_dom_sf"/>
</dbReference>